<dbReference type="EMBL" id="CP048836">
    <property type="protein sequence ID" value="QID17667.1"/>
    <property type="molecule type" value="Genomic_DNA"/>
</dbReference>
<name>A0A6C1B277_9RHOO</name>
<evidence type="ECO:0000313" key="2">
    <source>
        <dbReference type="Proteomes" id="UP000501991"/>
    </source>
</evidence>
<organism evidence="1 2">
    <name type="scientific">Nitrogeniibacter mangrovi</name>
    <dbReference type="NCBI Taxonomy" id="2016596"/>
    <lineage>
        <taxon>Bacteria</taxon>
        <taxon>Pseudomonadati</taxon>
        <taxon>Pseudomonadota</taxon>
        <taxon>Betaproteobacteria</taxon>
        <taxon>Rhodocyclales</taxon>
        <taxon>Zoogloeaceae</taxon>
        <taxon>Nitrogeniibacter</taxon>
    </lineage>
</organism>
<accession>A0A6C1B277</accession>
<reference evidence="1 2" key="1">
    <citation type="submission" date="2020-02" db="EMBL/GenBank/DDBJ databases">
        <title>Nitrogenibacter mangrovi gen. nov., sp. nov. isolated from mangrove sediment, a denitrifying betaproteobacterium.</title>
        <authorList>
            <person name="Liao H."/>
            <person name="Tian Y."/>
        </authorList>
    </citation>
    <scope>NUCLEOTIDE SEQUENCE [LARGE SCALE GENOMIC DNA]</scope>
    <source>
        <strain evidence="1 2">M9-3-2</strain>
    </source>
</reference>
<dbReference type="RefSeq" id="WP_173764831.1">
    <property type="nucleotide sequence ID" value="NZ_CP048836.1"/>
</dbReference>
<sequence>MALTPVIKEVALKKQYPFIYENFVLATQSDLYLFLEKNGPTVEAIRFGFAVVKYGHPNDEVRGGHPLFKHGLGFYGLYEVTNSPWIDEVKISNRVHPQHSDSLFDRDRHFIACFKDVTLEVICTEMEEVQLAETEILAIVTKELQYLET</sequence>
<protein>
    <submittedName>
        <fullName evidence="1">Uncharacterized protein</fullName>
    </submittedName>
</protein>
<proteinExistence type="predicted"/>
<dbReference type="KEGG" id="azq:G3580_08430"/>
<dbReference type="AlphaFoldDB" id="A0A6C1B277"/>
<dbReference type="Proteomes" id="UP000501991">
    <property type="component" value="Chromosome"/>
</dbReference>
<gene>
    <name evidence="1" type="ORF">G3580_08430</name>
</gene>
<keyword evidence="2" id="KW-1185">Reference proteome</keyword>
<evidence type="ECO:0000313" key="1">
    <source>
        <dbReference type="EMBL" id="QID17667.1"/>
    </source>
</evidence>